<dbReference type="SUPFAM" id="SSF158446">
    <property type="entry name" value="IVS-encoded protein-like"/>
    <property type="match status" value="1"/>
</dbReference>
<dbReference type="PANTHER" id="PTHR38471">
    <property type="entry name" value="FOUR HELIX BUNDLE PROTEIN"/>
    <property type="match status" value="1"/>
</dbReference>
<comment type="caution">
    <text evidence="1">The sequence shown here is derived from an EMBL/GenBank/DDBJ whole genome shotgun (WGS) entry which is preliminary data.</text>
</comment>
<dbReference type="NCBIfam" id="TIGR02436">
    <property type="entry name" value="four helix bundle protein"/>
    <property type="match status" value="1"/>
</dbReference>
<dbReference type="PANTHER" id="PTHR38471:SF2">
    <property type="entry name" value="FOUR HELIX BUNDLE PROTEIN"/>
    <property type="match status" value="1"/>
</dbReference>
<keyword evidence="2" id="KW-1185">Reference proteome</keyword>
<name>U2MRE0_9BACT</name>
<sequence>MLHMKDINENIIVSKSMEFAVRCVRLCMYLQDNKREDSIFKQLFRSGTSIDANVKEAIRIQSRADFRAKMNISLKEASETEYWIEPLRNTNYITKLETNSLLTDCVERIKYLQSLSRRRYQMNYNSSKKQ</sequence>
<dbReference type="EMBL" id="AWET01000004">
    <property type="protein sequence ID" value="ERK04215.1"/>
    <property type="molecule type" value="Genomic_DNA"/>
</dbReference>
<reference evidence="1 2" key="1">
    <citation type="submission" date="2013-08" db="EMBL/GenBank/DDBJ databases">
        <authorList>
            <person name="Durkin A.S."/>
            <person name="Haft D.R."/>
            <person name="McCorrison J."/>
            <person name="Torralba M."/>
            <person name="Gillis M."/>
            <person name="Haft D.H."/>
            <person name="Methe B."/>
            <person name="Sutton G."/>
            <person name="Nelson K.E."/>
        </authorList>
    </citation>
    <scope>NUCLEOTIDE SEQUENCE [LARGE SCALE GENOMIC DNA]</scope>
    <source>
        <strain evidence="1 2">F0068</strain>
    </source>
</reference>
<dbReference type="Pfam" id="PF05635">
    <property type="entry name" value="23S_rRNA_IVP"/>
    <property type="match status" value="1"/>
</dbReference>
<dbReference type="InterPro" id="IPR012657">
    <property type="entry name" value="23S_rRNA-intervening_sequence"/>
</dbReference>
<dbReference type="PIRSF" id="PIRSF035652">
    <property type="entry name" value="CHP02436"/>
    <property type="match status" value="1"/>
</dbReference>
<protein>
    <submittedName>
        <fullName evidence="1">Four helix bundle protein</fullName>
    </submittedName>
</protein>
<evidence type="ECO:0000313" key="2">
    <source>
        <dbReference type="Proteomes" id="UP000016600"/>
    </source>
</evidence>
<proteinExistence type="predicted"/>
<accession>U2MRE0</accession>
<dbReference type="AlphaFoldDB" id="U2MRE0"/>
<gene>
    <name evidence="1" type="ORF">HMPREF1218_1114</name>
</gene>
<organism evidence="1 2">
    <name type="scientific">Hoylesella pleuritidis F0068</name>
    <dbReference type="NCBI Taxonomy" id="1081904"/>
    <lineage>
        <taxon>Bacteria</taxon>
        <taxon>Pseudomonadati</taxon>
        <taxon>Bacteroidota</taxon>
        <taxon>Bacteroidia</taxon>
        <taxon>Bacteroidales</taxon>
        <taxon>Prevotellaceae</taxon>
        <taxon>Hoylesella</taxon>
    </lineage>
</organism>
<dbReference type="InterPro" id="IPR036583">
    <property type="entry name" value="23S_rRNA_IVS_sf"/>
</dbReference>
<dbReference type="Proteomes" id="UP000016600">
    <property type="component" value="Unassembled WGS sequence"/>
</dbReference>
<dbReference type="Gene3D" id="1.20.1440.60">
    <property type="entry name" value="23S rRNA-intervening sequence"/>
    <property type="match status" value="1"/>
</dbReference>
<evidence type="ECO:0000313" key="1">
    <source>
        <dbReference type="EMBL" id="ERK04215.1"/>
    </source>
</evidence>